<dbReference type="PANTHER" id="PTHR10903">
    <property type="entry name" value="GTPASE, IMAP FAMILY MEMBER-RELATED"/>
    <property type="match status" value="1"/>
</dbReference>
<keyword evidence="2" id="KW-0547">Nucleotide-binding</keyword>
<dbReference type="InterPro" id="IPR006703">
    <property type="entry name" value="G_AIG1"/>
</dbReference>
<accession>A0A452GJS7</accession>
<protein>
    <recommendedName>
        <fullName evidence="4">AIG1-type G domain-containing protein</fullName>
    </recommendedName>
</protein>
<reference evidence="6" key="1">
    <citation type="journal article" date="2017" name="PLoS ONE">
        <title>The Agassiz's desert tortoise genome provides a resource for the conservation of a threatened species.</title>
        <authorList>
            <person name="Tollis M."/>
            <person name="DeNardo D.F."/>
            <person name="Cornelius J.A."/>
            <person name="Dolby G.A."/>
            <person name="Edwards T."/>
            <person name="Henen B.T."/>
            <person name="Karl A.E."/>
            <person name="Murphy R.W."/>
            <person name="Kusumi K."/>
        </authorList>
    </citation>
    <scope>NUCLEOTIDE SEQUENCE [LARGE SCALE GENOMIC DNA]</scope>
</reference>
<evidence type="ECO:0000256" key="2">
    <source>
        <dbReference type="ARBA" id="ARBA00022741"/>
    </source>
</evidence>
<evidence type="ECO:0000259" key="4">
    <source>
        <dbReference type="PROSITE" id="PS51720"/>
    </source>
</evidence>
<keyword evidence="3" id="KW-0342">GTP-binding</keyword>
<dbReference type="Pfam" id="PF04548">
    <property type="entry name" value="AIG1"/>
    <property type="match status" value="1"/>
</dbReference>
<dbReference type="PROSITE" id="PS51720">
    <property type="entry name" value="G_AIG1"/>
    <property type="match status" value="1"/>
</dbReference>
<evidence type="ECO:0000256" key="3">
    <source>
        <dbReference type="ARBA" id="ARBA00023134"/>
    </source>
</evidence>
<evidence type="ECO:0000313" key="6">
    <source>
        <dbReference type="Proteomes" id="UP000291020"/>
    </source>
</evidence>
<dbReference type="Gene3D" id="3.40.50.300">
    <property type="entry name" value="P-loop containing nucleotide triphosphate hydrolases"/>
    <property type="match status" value="1"/>
</dbReference>
<comment type="similarity">
    <text evidence="1">Belongs to the TRAFAC class TrmE-Era-EngA-EngB-Septin-like GTPase superfamily. AIG1/Toc34/Toc159-like paraseptin GTPase family. IAN subfamily.</text>
</comment>
<dbReference type="Proteomes" id="UP000291020">
    <property type="component" value="Unassembled WGS sequence"/>
</dbReference>
<name>A0A452GJS7_9SAUR</name>
<evidence type="ECO:0000256" key="1">
    <source>
        <dbReference type="ARBA" id="ARBA00008535"/>
    </source>
</evidence>
<keyword evidence="6" id="KW-1185">Reference proteome</keyword>
<dbReference type="GO" id="GO:0005525">
    <property type="term" value="F:GTP binding"/>
    <property type="evidence" value="ECO:0007669"/>
    <property type="project" value="UniProtKB-KW"/>
</dbReference>
<sequence>MSEVSLQSELRIVLVGKTGCGKSATGNTILGAEKFHSDISPSSVTQDCEKQEAFVNGRKITVVDTPGLFDTKKGNEETCQKIGKSVNHLSPGIHAIIQVMQLGRFTQEEKEVAKEIQKIFKLEAKAYMIILFTRKEDLGKKTLDEFLAKGDEDLRSLIQTCRNRRLAFNNRAEGTERSAQVSELLKMIDAMVHGNYEKPCYTEKMFHKDLSFFEKYSLKKAPREETEKLVFVKEVTPFEQILQNFGHSPRPDNALADIHTILDLEDILAQYLLIYKPSIPMKRKTAAVWLLWKTCNEVFLKLAKCKIKRENCTKICKIAQWFEHWPAKPRVVSSILEWVT</sequence>
<dbReference type="SUPFAM" id="SSF52540">
    <property type="entry name" value="P-loop containing nucleoside triphosphate hydrolases"/>
    <property type="match status" value="1"/>
</dbReference>
<dbReference type="CDD" id="cd01852">
    <property type="entry name" value="AIG1"/>
    <property type="match status" value="1"/>
</dbReference>
<proteinExistence type="inferred from homology"/>
<dbReference type="STRING" id="38772.ENSGAGP00000001953"/>
<reference evidence="5" key="3">
    <citation type="submission" date="2025-09" db="UniProtKB">
        <authorList>
            <consortium name="Ensembl"/>
        </authorList>
    </citation>
    <scope>IDENTIFICATION</scope>
</reference>
<reference evidence="5" key="2">
    <citation type="submission" date="2025-08" db="UniProtKB">
        <authorList>
            <consortium name="Ensembl"/>
        </authorList>
    </citation>
    <scope>IDENTIFICATION</scope>
</reference>
<feature type="domain" description="AIG1-type G" evidence="4">
    <location>
        <begin position="7"/>
        <end position="210"/>
    </location>
</feature>
<dbReference type="InterPro" id="IPR027417">
    <property type="entry name" value="P-loop_NTPase"/>
</dbReference>
<organism evidence="5 6">
    <name type="scientific">Gopherus agassizii</name>
    <name type="common">Agassiz's desert tortoise</name>
    <dbReference type="NCBI Taxonomy" id="38772"/>
    <lineage>
        <taxon>Eukaryota</taxon>
        <taxon>Metazoa</taxon>
        <taxon>Chordata</taxon>
        <taxon>Craniata</taxon>
        <taxon>Vertebrata</taxon>
        <taxon>Euteleostomi</taxon>
        <taxon>Archelosauria</taxon>
        <taxon>Testudinata</taxon>
        <taxon>Testudines</taxon>
        <taxon>Cryptodira</taxon>
        <taxon>Durocryptodira</taxon>
        <taxon>Testudinoidea</taxon>
        <taxon>Testudinidae</taxon>
        <taxon>Gopherus</taxon>
    </lineage>
</organism>
<dbReference type="FunFam" id="3.40.50.300:FF:000366">
    <property type="entry name" value="GTPase, IMAP family member 2"/>
    <property type="match status" value="1"/>
</dbReference>
<dbReference type="PANTHER" id="PTHR10903:SF170">
    <property type="entry name" value="GTPASE IMAP FAMILY MEMBER 7"/>
    <property type="match status" value="1"/>
</dbReference>
<dbReference type="InterPro" id="IPR045058">
    <property type="entry name" value="GIMA/IAN/Toc"/>
</dbReference>
<evidence type="ECO:0000313" key="5">
    <source>
        <dbReference type="Ensembl" id="ENSGAGP00000001953.1"/>
    </source>
</evidence>
<dbReference type="AlphaFoldDB" id="A0A452GJS7"/>
<dbReference type="Ensembl" id="ENSGAGT00000002221.1">
    <property type="protein sequence ID" value="ENSGAGP00000001953.1"/>
    <property type="gene ID" value="ENSGAGG00000001573.1"/>
</dbReference>